<feature type="domain" description="TFIIE beta" evidence="9">
    <location>
        <begin position="67"/>
        <end position="144"/>
    </location>
</feature>
<dbReference type="GO" id="GO:0001097">
    <property type="term" value="F:TFIIH-class transcription factor complex binding"/>
    <property type="evidence" value="ECO:0007669"/>
    <property type="project" value="TreeGrafter"/>
</dbReference>
<keyword evidence="5 7" id="KW-0539">Nucleus</keyword>
<dbReference type="GO" id="GO:0006367">
    <property type="term" value="P:transcription initiation at RNA polymerase II promoter"/>
    <property type="evidence" value="ECO:0007669"/>
    <property type="project" value="UniProtKB-UniRule"/>
</dbReference>
<protein>
    <recommendedName>
        <fullName evidence="7">Transcription initiation factor IIE subunit beta</fullName>
    </recommendedName>
</protein>
<comment type="subunit">
    <text evidence="7">Tetramer of two alpha and two beta chains.</text>
</comment>
<dbReference type="Proteomes" id="UP000320762">
    <property type="component" value="Unassembled WGS sequence"/>
</dbReference>
<evidence type="ECO:0000256" key="5">
    <source>
        <dbReference type="ARBA" id="ARBA00023242"/>
    </source>
</evidence>
<feature type="compositionally biased region" description="Basic residues" evidence="8">
    <location>
        <begin position="262"/>
        <end position="276"/>
    </location>
</feature>
<keyword evidence="4 7" id="KW-0804">Transcription</keyword>
<evidence type="ECO:0000256" key="2">
    <source>
        <dbReference type="ARBA" id="ARBA00023015"/>
    </source>
</evidence>
<evidence type="ECO:0000256" key="7">
    <source>
        <dbReference type="PIRNR" id="PIRNR016398"/>
    </source>
</evidence>
<comment type="subcellular location">
    <subcellularLocation>
        <location evidence="1 7">Nucleus</location>
    </subcellularLocation>
</comment>
<evidence type="ECO:0000256" key="6">
    <source>
        <dbReference type="ARBA" id="ARBA00025581"/>
    </source>
</evidence>
<dbReference type="EMBL" id="VDMD01000005">
    <property type="protein sequence ID" value="TRM65429.1"/>
    <property type="molecule type" value="Genomic_DNA"/>
</dbReference>
<keyword evidence="11" id="KW-1185">Reference proteome</keyword>
<evidence type="ECO:0000259" key="9">
    <source>
        <dbReference type="PROSITE" id="PS51351"/>
    </source>
</evidence>
<comment type="caution">
    <text evidence="10">The sequence shown here is derived from an EMBL/GenBank/DDBJ whole genome shotgun (WGS) entry which is preliminary data.</text>
</comment>
<dbReference type="PIRSF" id="PIRSF016398">
    <property type="entry name" value="TFIIE-beta"/>
    <property type="match status" value="1"/>
</dbReference>
<reference evidence="10 11" key="1">
    <citation type="journal article" date="2019" name="New Phytol.">
        <title>Comparative genomics reveals unique wood-decay strategies and fruiting body development in the Schizophyllaceae.</title>
        <authorList>
            <person name="Almasi E."/>
            <person name="Sahu N."/>
            <person name="Krizsan K."/>
            <person name="Balint B."/>
            <person name="Kovacs G.M."/>
            <person name="Kiss B."/>
            <person name="Cseklye J."/>
            <person name="Drula E."/>
            <person name="Henrissat B."/>
            <person name="Nagy I."/>
            <person name="Chovatia M."/>
            <person name="Adam C."/>
            <person name="LaButti K."/>
            <person name="Lipzen A."/>
            <person name="Riley R."/>
            <person name="Grigoriev I.V."/>
            <person name="Nagy L.G."/>
        </authorList>
    </citation>
    <scope>NUCLEOTIDE SEQUENCE [LARGE SCALE GENOMIC DNA]</scope>
    <source>
        <strain evidence="10 11">NL-1724</strain>
    </source>
</reference>
<evidence type="ECO:0000256" key="4">
    <source>
        <dbReference type="ARBA" id="ARBA00023163"/>
    </source>
</evidence>
<dbReference type="PANTHER" id="PTHR12716:SF8">
    <property type="entry name" value="TRANSCRIPTION INITIATION FACTOR IIE SUBUNIT BETA"/>
    <property type="match status" value="1"/>
</dbReference>
<evidence type="ECO:0000256" key="3">
    <source>
        <dbReference type="ARBA" id="ARBA00023125"/>
    </source>
</evidence>
<feature type="region of interest" description="Disordered" evidence="8">
    <location>
        <begin position="14"/>
        <end position="78"/>
    </location>
</feature>
<feature type="region of interest" description="Disordered" evidence="8">
    <location>
        <begin position="249"/>
        <end position="298"/>
    </location>
</feature>
<dbReference type="InterPro" id="IPR003166">
    <property type="entry name" value="TFIIE_bsu_DNA-bd"/>
</dbReference>
<comment type="similarity">
    <text evidence="7">Belongs to the TFIIE beta subunit family.</text>
</comment>
<feature type="compositionally biased region" description="Polar residues" evidence="8">
    <location>
        <begin position="67"/>
        <end position="78"/>
    </location>
</feature>
<dbReference type="InterPro" id="IPR016656">
    <property type="entry name" value="TFIIE-bsu"/>
</dbReference>
<accession>A0A550CKX7</accession>
<evidence type="ECO:0000256" key="8">
    <source>
        <dbReference type="SAM" id="MobiDB-lite"/>
    </source>
</evidence>
<evidence type="ECO:0000313" key="11">
    <source>
        <dbReference type="Proteomes" id="UP000320762"/>
    </source>
</evidence>
<keyword evidence="2 7" id="KW-0805">Transcription regulation</keyword>
<dbReference type="PROSITE" id="PS51351">
    <property type="entry name" value="TFIIE_BETA_C"/>
    <property type="match status" value="1"/>
</dbReference>
<name>A0A550CKX7_9AGAR</name>
<dbReference type="InterPro" id="IPR040501">
    <property type="entry name" value="TFA2_Winged_2"/>
</dbReference>
<proteinExistence type="inferred from homology"/>
<evidence type="ECO:0000256" key="1">
    <source>
        <dbReference type="ARBA" id="ARBA00004123"/>
    </source>
</evidence>
<dbReference type="AlphaFoldDB" id="A0A550CKX7"/>
<dbReference type="STRING" id="97359.A0A550CKX7"/>
<comment type="function">
    <text evidence="6 7">Recruits TFIIH to the initiation complex and stimulates the RNA polymerase II C-terminal domain kinase and DNA-dependent ATPase activities of TFIIH. Both TFIIH and TFIIE are required for promoter clearance by RNA polymerase.</text>
</comment>
<dbReference type="GO" id="GO:0003677">
    <property type="term" value="F:DNA binding"/>
    <property type="evidence" value="ECO:0007669"/>
    <property type="project" value="UniProtKB-UniRule"/>
</dbReference>
<dbReference type="Pfam" id="PF18121">
    <property type="entry name" value="TFA2_Winged_2"/>
    <property type="match status" value="1"/>
</dbReference>
<dbReference type="PANTHER" id="PTHR12716">
    <property type="entry name" value="TRANSCRIPTION INITIATION FACTOR IIE, BETA SUBUNIT"/>
    <property type="match status" value="1"/>
</dbReference>
<feature type="compositionally biased region" description="Low complexity" evidence="8">
    <location>
        <begin position="31"/>
        <end position="46"/>
    </location>
</feature>
<gene>
    <name evidence="10" type="ORF">BD626DRAFT_488766</name>
</gene>
<dbReference type="OrthoDB" id="3907302at2759"/>
<evidence type="ECO:0000313" key="10">
    <source>
        <dbReference type="EMBL" id="TRM65429.1"/>
    </source>
</evidence>
<dbReference type="Pfam" id="PF02186">
    <property type="entry name" value="TFIIE_beta"/>
    <property type="match status" value="1"/>
</dbReference>
<keyword evidence="3 7" id="KW-0238">DNA-binding</keyword>
<sequence>MAGLAADAAAFKQQLKRQDYTSWRSQPPPLAKAAPSAPSKAPAASDAPPPPGPSKKKKQQAKPDQPYSQPKDTGSGHNINTQLIYALQYLKEHYGPNRLQDIAISTNTALDTDTVLLDKFRAHEKVKWDQKTGLYEYKHDFAVRNREQLLTEIKRYTLTKSAGISIRTLKDAWKEAPTHIEELEKEGKVYVLRTAKDGQMKTVFWNEMSEEDEPEDAFDIEKEFRDMWADLKAPDEVDMLRQLVAAEMKPVSSEAMPAATAKSKKGQKKPRQRQRQAKITNTHLKGEIDLSRDYVPGQ</sequence>
<organism evidence="10 11">
    <name type="scientific">Schizophyllum amplum</name>
    <dbReference type="NCBI Taxonomy" id="97359"/>
    <lineage>
        <taxon>Eukaryota</taxon>
        <taxon>Fungi</taxon>
        <taxon>Dikarya</taxon>
        <taxon>Basidiomycota</taxon>
        <taxon>Agaricomycotina</taxon>
        <taxon>Agaricomycetes</taxon>
        <taxon>Agaricomycetidae</taxon>
        <taxon>Agaricales</taxon>
        <taxon>Schizophyllaceae</taxon>
        <taxon>Schizophyllum</taxon>
    </lineage>
</organism>
<dbReference type="GO" id="GO:0005673">
    <property type="term" value="C:transcription factor TFIIE complex"/>
    <property type="evidence" value="ECO:0007669"/>
    <property type="project" value="UniProtKB-UniRule"/>
</dbReference>